<dbReference type="AlphaFoldDB" id="A0AAV8ZH30"/>
<evidence type="ECO:0000313" key="1">
    <source>
        <dbReference type="EMBL" id="KAJ8962762.1"/>
    </source>
</evidence>
<comment type="caution">
    <text evidence="1">The sequence shown here is derived from an EMBL/GenBank/DDBJ whole genome shotgun (WGS) entry which is preliminary data.</text>
</comment>
<evidence type="ECO:0008006" key="3">
    <source>
        <dbReference type="Google" id="ProtNLM"/>
    </source>
</evidence>
<dbReference type="EMBL" id="JAPWTK010000002">
    <property type="protein sequence ID" value="KAJ8962762.1"/>
    <property type="molecule type" value="Genomic_DNA"/>
</dbReference>
<reference evidence="1" key="1">
    <citation type="journal article" date="2023" name="Insect Mol. Biol.">
        <title>Genome sequencing provides insights into the evolution of gene families encoding plant cell wall-degrading enzymes in longhorned beetles.</title>
        <authorList>
            <person name="Shin N.R."/>
            <person name="Okamura Y."/>
            <person name="Kirsch R."/>
            <person name="Pauchet Y."/>
        </authorList>
    </citation>
    <scope>NUCLEOTIDE SEQUENCE</scope>
    <source>
        <strain evidence="1">AMC_N1</strain>
    </source>
</reference>
<gene>
    <name evidence="1" type="ORF">NQ318_001161</name>
</gene>
<name>A0AAV8ZH30_9CUCU</name>
<evidence type="ECO:0000313" key="2">
    <source>
        <dbReference type="Proteomes" id="UP001162162"/>
    </source>
</evidence>
<protein>
    <recommendedName>
        <fullName evidence="3">Mos1 transposase HTH domain-containing protein</fullName>
    </recommendedName>
</protein>
<accession>A0AAV8ZH30</accession>
<dbReference type="Proteomes" id="UP001162162">
    <property type="component" value="Unassembled WGS sequence"/>
</dbReference>
<organism evidence="1 2">
    <name type="scientific">Aromia moschata</name>
    <dbReference type="NCBI Taxonomy" id="1265417"/>
    <lineage>
        <taxon>Eukaryota</taxon>
        <taxon>Metazoa</taxon>
        <taxon>Ecdysozoa</taxon>
        <taxon>Arthropoda</taxon>
        <taxon>Hexapoda</taxon>
        <taxon>Insecta</taxon>
        <taxon>Pterygota</taxon>
        <taxon>Neoptera</taxon>
        <taxon>Endopterygota</taxon>
        <taxon>Coleoptera</taxon>
        <taxon>Polyphaga</taxon>
        <taxon>Cucujiformia</taxon>
        <taxon>Chrysomeloidea</taxon>
        <taxon>Cerambycidae</taxon>
        <taxon>Cerambycinae</taxon>
        <taxon>Callichromatini</taxon>
        <taxon>Aromia</taxon>
    </lineage>
</organism>
<proteinExistence type="predicted"/>
<keyword evidence="2" id="KW-1185">Reference proteome</keyword>
<sequence>MSKKRMHVSVEQRIIIKFLAKDGVNPTEMLRRLQTQFRDNTLSKTCVFAWHKEFSEGEKKSRTRAMIAVQERA</sequence>